<dbReference type="AlphaFoldDB" id="A0A818HH39"/>
<dbReference type="OrthoDB" id="10025263at2759"/>
<dbReference type="EMBL" id="CAJOBR010000565">
    <property type="protein sequence ID" value="CAF4523950.1"/>
    <property type="molecule type" value="Genomic_DNA"/>
</dbReference>
<dbReference type="EMBL" id="CAJNXB010003902">
    <property type="protein sequence ID" value="CAF3346137.1"/>
    <property type="molecule type" value="Genomic_DNA"/>
</dbReference>
<evidence type="ECO:0000313" key="11">
    <source>
        <dbReference type="EMBL" id="CAF4534015.1"/>
    </source>
</evidence>
<evidence type="ECO:0000313" key="6">
    <source>
        <dbReference type="EMBL" id="CAF3506157.1"/>
    </source>
</evidence>
<dbReference type="EMBL" id="CAJOBS010000246">
    <property type="protein sequence ID" value="CAF4534015.1"/>
    <property type="molecule type" value="Genomic_DNA"/>
</dbReference>
<keyword evidence="13" id="KW-1185">Reference proteome</keyword>
<evidence type="ECO:0000313" key="8">
    <source>
        <dbReference type="EMBL" id="CAF4156241.1"/>
    </source>
</evidence>
<evidence type="ECO:0000313" key="13">
    <source>
        <dbReference type="Proteomes" id="UP000663873"/>
    </source>
</evidence>
<dbReference type="Proteomes" id="UP000663872">
    <property type="component" value="Unassembled WGS sequence"/>
</dbReference>
<dbReference type="Proteomes" id="UP000663869">
    <property type="component" value="Unassembled WGS sequence"/>
</dbReference>
<dbReference type="EMBL" id="CAJOBP010000032">
    <property type="protein sequence ID" value="CAF4106164.1"/>
    <property type="molecule type" value="Genomic_DNA"/>
</dbReference>
<gene>
    <name evidence="4" type="ORF">FME351_LOCUS7041</name>
    <name evidence="6" type="ORF">GRG538_LOCUS17902</name>
    <name evidence="8" type="ORF">HFQ381_LOCUS4668</name>
    <name evidence="5" type="ORF">KIK155_LOCUS15434</name>
    <name evidence="2" type="ORF">LUA448_LOCUS11565</name>
    <name evidence="10" type="ORF">QYT958_LOCUS6392</name>
    <name evidence="3" type="ORF">TIS948_LOCUS22834</name>
    <name evidence="11" type="ORF">TOA249_LOCUS5956</name>
    <name evidence="9" type="ORF">TSG867_LOCUS6295</name>
    <name evidence="7" type="ORF">UJA718_LOCUS617</name>
</gene>
<evidence type="ECO:0000313" key="3">
    <source>
        <dbReference type="EMBL" id="CAF3346137.1"/>
    </source>
</evidence>
<dbReference type="EMBL" id="CAJNYV010002710">
    <property type="protein sequence ID" value="CAF3495460.1"/>
    <property type="molecule type" value="Genomic_DNA"/>
</dbReference>
<organism evidence="6 12">
    <name type="scientific">Rotaria socialis</name>
    <dbReference type="NCBI Taxonomy" id="392032"/>
    <lineage>
        <taxon>Eukaryota</taxon>
        <taxon>Metazoa</taxon>
        <taxon>Spiralia</taxon>
        <taxon>Gnathifera</taxon>
        <taxon>Rotifera</taxon>
        <taxon>Eurotatoria</taxon>
        <taxon>Bdelloidea</taxon>
        <taxon>Philodinida</taxon>
        <taxon>Philodinidae</taxon>
        <taxon>Rotaria</taxon>
    </lineage>
</organism>
<name>A0A818HH39_9BILA</name>
<dbReference type="Proteomes" id="UP000663833">
    <property type="component" value="Unassembled WGS sequence"/>
</dbReference>
<dbReference type="Proteomes" id="UP000663865">
    <property type="component" value="Unassembled WGS sequence"/>
</dbReference>
<evidence type="ECO:0000313" key="5">
    <source>
        <dbReference type="EMBL" id="CAF3495460.1"/>
    </source>
</evidence>
<dbReference type="Proteomes" id="UP000663825">
    <property type="component" value="Unassembled WGS sequence"/>
</dbReference>
<sequence>MTSTTAHHTVKPKSLTLLELCQTINDIRHTSSRSTAQILTRRLYLHPLTINSNAKQHSAKIINNNLLQIEQITQANLEKRNSPRKQKPYRGLAILSSSLPLTARTNTKQNASIINDSCIDFEASSTTISTSRVSLPATYRSMASLSNRINLPPITKCAPSLSSSSKHSISTRSSYISSHQKPIVNQNDPWEKVDVWIHLARTLQKPTPKDPPTTPLDPLFDLDFDHIQDQNKEYEEQRRQQQQQQQQQQNFNFIHEIKIYKRNPTNDSVINDSDTDKED</sequence>
<comment type="caution">
    <text evidence="6">The sequence shown here is derived from an EMBL/GenBank/DDBJ whole genome shotgun (WGS) entry which is preliminary data.</text>
</comment>
<dbReference type="EMBL" id="CAJOBO010000187">
    <property type="protein sequence ID" value="CAF4156241.1"/>
    <property type="molecule type" value="Genomic_DNA"/>
</dbReference>
<evidence type="ECO:0000313" key="4">
    <source>
        <dbReference type="EMBL" id="CAF3378802.1"/>
    </source>
</evidence>
<evidence type="ECO:0000313" key="2">
    <source>
        <dbReference type="EMBL" id="CAF3334949.1"/>
    </source>
</evidence>
<dbReference type="Proteomes" id="UP000663848">
    <property type="component" value="Unassembled WGS sequence"/>
</dbReference>
<accession>A0A818HH39</accession>
<keyword evidence="1" id="KW-0175">Coiled coil</keyword>
<dbReference type="Proteomes" id="UP000663851">
    <property type="component" value="Unassembled WGS sequence"/>
</dbReference>
<dbReference type="Proteomes" id="UP000663862">
    <property type="component" value="Unassembled WGS sequence"/>
</dbReference>
<evidence type="ECO:0000313" key="12">
    <source>
        <dbReference type="Proteomes" id="UP000663872"/>
    </source>
</evidence>
<evidence type="ECO:0000256" key="1">
    <source>
        <dbReference type="SAM" id="Coils"/>
    </source>
</evidence>
<dbReference type="EMBL" id="CAJOBQ010000232">
    <property type="protein sequence ID" value="CAF4301678.1"/>
    <property type="molecule type" value="Genomic_DNA"/>
</dbReference>
<dbReference type="EMBL" id="CAJNYU010000644">
    <property type="protein sequence ID" value="CAF3378802.1"/>
    <property type="molecule type" value="Genomic_DNA"/>
</dbReference>
<evidence type="ECO:0000313" key="10">
    <source>
        <dbReference type="EMBL" id="CAF4523950.1"/>
    </source>
</evidence>
<feature type="coiled-coil region" evidence="1">
    <location>
        <begin position="224"/>
        <end position="251"/>
    </location>
</feature>
<proteinExistence type="predicted"/>
<dbReference type="EMBL" id="CAJNYT010002939">
    <property type="protein sequence ID" value="CAF3506157.1"/>
    <property type="molecule type" value="Genomic_DNA"/>
</dbReference>
<evidence type="ECO:0000313" key="7">
    <source>
        <dbReference type="EMBL" id="CAF4106164.1"/>
    </source>
</evidence>
<dbReference type="Proteomes" id="UP000663838">
    <property type="component" value="Unassembled WGS sequence"/>
</dbReference>
<protein>
    <submittedName>
        <fullName evidence="6">Uncharacterized protein</fullName>
    </submittedName>
</protein>
<dbReference type="Proteomes" id="UP000663873">
    <property type="component" value="Unassembled WGS sequence"/>
</dbReference>
<evidence type="ECO:0000313" key="9">
    <source>
        <dbReference type="EMBL" id="CAF4301678.1"/>
    </source>
</evidence>
<dbReference type="EMBL" id="CAJNYD010001400">
    <property type="protein sequence ID" value="CAF3334949.1"/>
    <property type="molecule type" value="Genomic_DNA"/>
</dbReference>
<reference evidence="6" key="1">
    <citation type="submission" date="2021-02" db="EMBL/GenBank/DDBJ databases">
        <authorList>
            <person name="Nowell W R."/>
        </authorList>
    </citation>
    <scope>NUCLEOTIDE SEQUENCE</scope>
</reference>